<evidence type="ECO:0000313" key="1">
    <source>
        <dbReference type="EMBL" id="MDE5415462.1"/>
    </source>
</evidence>
<proteinExistence type="predicted"/>
<name>A0ABT5VJ30_9BACI</name>
<evidence type="ECO:0000313" key="2">
    <source>
        <dbReference type="Proteomes" id="UP001148125"/>
    </source>
</evidence>
<dbReference type="Proteomes" id="UP001148125">
    <property type="component" value="Unassembled WGS sequence"/>
</dbReference>
<dbReference type="EMBL" id="JAOTPO010000016">
    <property type="protein sequence ID" value="MDE5415462.1"/>
    <property type="molecule type" value="Genomic_DNA"/>
</dbReference>
<protein>
    <submittedName>
        <fullName evidence="1">Uncharacterized protein</fullName>
    </submittedName>
</protein>
<reference evidence="1" key="1">
    <citation type="submission" date="2024-05" db="EMBL/GenBank/DDBJ databases">
        <title>Alkalihalobacillus sp. strain MEB203 novel alkaliphilic bacterium from Lonar Lake, India.</title>
        <authorList>
            <person name="Joshi A."/>
            <person name="Thite S."/>
            <person name="Mengade P."/>
        </authorList>
    </citation>
    <scope>NUCLEOTIDE SEQUENCE</scope>
    <source>
        <strain evidence="1">MEB 203</strain>
    </source>
</reference>
<comment type="caution">
    <text evidence="1">The sequence shown here is derived from an EMBL/GenBank/DDBJ whole genome shotgun (WGS) entry which is preliminary data.</text>
</comment>
<accession>A0ABT5VJ30</accession>
<organism evidence="1 2">
    <name type="scientific">Alkalihalobacterium chitinilyticum</name>
    <dbReference type="NCBI Taxonomy" id="2980103"/>
    <lineage>
        <taxon>Bacteria</taxon>
        <taxon>Bacillati</taxon>
        <taxon>Bacillota</taxon>
        <taxon>Bacilli</taxon>
        <taxon>Bacillales</taxon>
        <taxon>Bacillaceae</taxon>
        <taxon>Alkalihalobacterium</taxon>
    </lineage>
</organism>
<dbReference type="RefSeq" id="WP_275120064.1">
    <property type="nucleotide sequence ID" value="NZ_JAOTPO010000016.1"/>
</dbReference>
<gene>
    <name evidence="1" type="ORF">N7Z68_19040</name>
</gene>
<keyword evidence="2" id="KW-1185">Reference proteome</keyword>
<sequence>MYERNEEAMLYSHRIIHDLDVAYNGYNEKIFGVTTYVAGTDWGEEKQHQRINEIVKIAKNNPLYAVDE</sequence>